<evidence type="ECO:0000259" key="2">
    <source>
        <dbReference type="PROSITE" id="PS50943"/>
    </source>
</evidence>
<dbReference type="PANTHER" id="PTHR34475">
    <property type="match status" value="1"/>
</dbReference>
<protein>
    <submittedName>
        <fullName evidence="3">RodZ domain-containing protein</fullName>
    </submittedName>
</protein>
<accession>A0ABW1XNJ1</accession>
<dbReference type="InterPro" id="IPR025194">
    <property type="entry name" value="RodZ-like_C"/>
</dbReference>
<evidence type="ECO:0000313" key="3">
    <source>
        <dbReference type="EMBL" id="MFC6440732.1"/>
    </source>
</evidence>
<keyword evidence="1" id="KW-1133">Transmembrane helix</keyword>
<evidence type="ECO:0000256" key="1">
    <source>
        <dbReference type="SAM" id="Phobius"/>
    </source>
</evidence>
<dbReference type="InterPro" id="IPR010982">
    <property type="entry name" value="Lambda_DNA-bd_dom_sf"/>
</dbReference>
<dbReference type="InterPro" id="IPR001387">
    <property type="entry name" value="Cro/C1-type_HTH"/>
</dbReference>
<dbReference type="PROSITE" id="PS50943">
    <property type="entry name" value="HTH_CROC1"/>
    <property type="match status" value="1"/>
</dbReference>
<keyword evidence="1" id="KW-0812">Transmembrane</keyword>
<dbReference type="SUPFAM" id="SSF47413">
    <property type="entry name" value="lambda repressor-like DNA-binding domains"/>
    <property type="match status" value="1"/>
</dbReference>
<dbReference type="EMBL" id="JBHSUS010000001">
    <property type="protein sequence ID" value="MFC6440732.1"/>
    <property type="molecule type" value="Genomic_DNA"/>
</dbReference>
<dbReference type="Pfam" id="PF13464">
    <property type="entry name" value="RodZ_C"/>
    <property type="match status" value="1"/>
</dbReference>
<reference evidence="4" key="1">
    <citation type="journal article" date="2019" name="Int. J. Syst. Evol. Microbiol.">
        <title>The Global Catalogue of Microorganisms (GCM) 10K type strain sequencing project: providing services to taxonomists for standard genome sequencing and annotation.</title>
        <authorList>
            <consortium name="The Broad Institute Genomics Platform"/>
            <consortium name="The Broad Institute Genome Sequencing Center for Infectious Disease"/>
            <person name="Wu L."/>
            <person name="Ma J."/>
        </authorList>
    </citation>
    <scope>NUCLEOTIDE SEQUENCE [LARGE SCALE GENOMIC DNA]</scope>
    <source>
        <strain evidence="4">CGMCC 1.16031</strain>
    </source>
</reference>
<name>A0ABW1XNJ1_9ALTE</name>
<keyword evidence="4" id="KW-1185">Reference proteome</keyword>
<dbReference type="RefSeq" id="WP_131259688.1">
    <property type="nucleotide sequence ID" value="NZ_JBHSUS010000001.1"/>
</dbReference>
<dbReference type="InterPro" id="IPR050400">
    <property type="entry name" value="Bact_Cytoskel_RodZ"/>
</dbReference>
<dbReference type="PANTHER" id="PTHR34475:SF1">
    <property type="entry name" value="CYTOSKELETON PROTEIN RODZ"/>
    <property type="match status" value="1"/>
</dbReference>
<gene>
    <name evidence="3" type="ORF">ACFP85_11320</name>
</gene>
<dbReference type="SMART" id="SM00530">
    <property type="entry name" value="HTH_XRE"/>
    <property type="match status" value="1"/>
</dbReference>
<feature type="domain" description="HTH cro/C1-type" evidence="2">
    <location>
        <begin position="20"/>
        <end position="57"/>
    </location>
</feature>
<proteinExistence type="predicted"/>
<sequence length="293" mass="32391">MTQETEIEQVVTPVSPGALLKTAREQLGISQADIAKSLNLKTQQIQDLENDLYSPTVAPTFTRGYLRVYARQVRVPEQEVLAAYDAFNTEPTEPSKLQSFSRRVTHETNDNRLMLVSYAILAGLVGSMVLWWVQQSDETVQNELPPAVMELVQDVSQPQQLDNEQPADEFITNDAEYEAQQSVALPSATLESTAAMPDDSQQQNASVDDTIEPVEVIFTFASDCWMEMTDASGEKIAYGTKKAGRVMPVRGQPPFQVTLGSPNGVTITYDGAEVDMSRFPSNQIAKIELPLQD</sequence>
<evidence type="ECO:0000313" key="4">
    <source>
        <dbReference type="Proteomes" id="UP001596364"/>
    </source>
</evidence>
<dbReference type="CDD" id="cd00093">
    <property type="entry name" value="HTH_XRE"/>
    <property type="match status" value="1"/>
</dbReference>
<keyword evidence="1" id="KW-0472">Membrane</keyword>
<comment type="caution">
    <text evidence="3">The sequence shown here is derived from an EMBL/GenBank/DDBJ whole genome shotgun (WGS) entry which is preliminary data.</text>
</comment>
<dbReference type="Pfam" id="PF13413">
    <property type="entry name" value="HTH_25"/>
    <property type="match status" value="1"/>
</dbReference>
<dbReference type="Proteomes" id="UP001596364">
    <property type="component" value="Unassembled WGS sequence"/>
</dbReference>
<feature type="transmembrane region" description="Helical" evidence="1">
    <location>
        <begin position="113"/>
        <end position="133"/>
    </location>
</feature>
<organism evidence="3 4">
    <name type="scientific">Pseudobowmanella zhangzhouensis</name>
    <dbReference type="NCBI Taxonomy" id="1537679"/>
    <lineage>
        <taxon>Bacteria</taxon>
        <taxon>Pseudomonadati</taxon>
        <taxon>Pseudomonadota</taxon>
        <taxon>Gammaproteobacteria</taxon>
        <taxon>Alteromonadales</taxon>
        <taxon>Alteromonadaceae</taxon>
    </lineage>
</organism>
<dbReference type="Gene3D" id="1.10.260.40">
    <property type="entry name" value="lambda repressor-like DNA-binding domains"/>
    <property type="match status" value="1"/>
</dbReference>